<gene>
    <name evidence="4" type="ORF">MNBD_DELTA03-149</name>
</gene>
<name>A0A3B0VI18_9ZZZZ</name>
<accession>A0A3B0VI18</accession>
<reference evidence="4" key="1">
    <citation type="submission" date="2018-06" db="EMBL/GenBank/DDBJ databases">
        <authorList>
            <person name="Zhirakovskaya E."/>
        </authorList>
    </citation>
    <scope>NUCLEOTIDE SEQUENCE</scope>
</reference>
<dbReference type="PANTHER" id="PTHR43169:SF4">
    <property type="entry name" value="ATPASE, PP-LOOP SUPERFAMILY-RELATED"/>
    <property type="match status" value="1"/>
</dbReference>
<evidence type="ECO:0000259" key="3">
    <source>
        <dbReference type="Pfam" id="PF02568"/>
    </source>
</evidence>
<dbReference type="InterPro" id="IPR052188">
    <property type="entry name" value="Ni-pincer_cofactor_biosynth"/>
</dbReference>
<dbReference type="AlphaFoldDB" id="A0A3B0VI18"/>
<dbReference type="EC" id="2.1.1.61" evidence="4"/>
<proteinExistence type="predicted"/>
<dbReference type="GO" id="GO:0032259">
    <property type="term" value="P:methylation"/>
    <property type="evidence" value="ECO:0007669"/>
    <property type="project" value="UniProtKB-KW"/>
</dbReference>
<dbReference type="EMBL" id="UOEX01000309">
    <property type="protein sequence ID" value="VAW39943.1"/>
    <property type="molecule type" value="Genomic_DNA"/>
</dbReference>
<dbReference type="InterPro" id="IPR014729">
    <property type="entry name" value="Rossmann-like_a/b/a_fold"/>
</dbReference>
<keyword evidence="1" id="KW-0547">Nucleotide-binding</keyword>
<feature type="domain" description="Thil AANH" evidence="3">
    <location>
        <begin position="4"/>
        <end position="117"/>
    </location>
</feature>
<dbReference type="InterPro" id="IPR020536">
    <property type="entry name" value="ThiI_AANH"/>
</dbReference>
<feature type="non-terminal residue" evidence="4">
    <location>
        <position position="119"/>
    </location>
</feature>
<keyword evidence="2" id="KW-0067">ATP-binding</keyword>
<keyword evidence="4" id="KW-0808">Transferase</keyword>
<dbReference type="Gene3D" id="3.40.50.620">
    <property type="entry name" value="HUPs"/>
    <property type="match status" value="1"/>
</dbReference>
<dbReference type="GO" id="GO:0004810">
    <property type="term" value="F:CCA tRNA nucleotidyltransferase activity"/>
    <property type="evidence" value="ECO:0007669"/>
    <property type="project" value="InterPro"/>
</dbReference>
<dbReference type="GO" id="GO:0005524">
    <property type="term" value="F:ATP binding"/>
    <property type="evidence" value="ECO:0007669"/>
    <property type="project" value="UniProtKB-KW"/>
</dbReference>
<dbReference type="SUPFAM" id="SSF52402">
    <property type="entry name" value="Adenine nucleotide alpha hydrolases-like"/>
    <property type="match status" value="1"/>
</dbReference>
<keyword evidence="4" id="KW-0489">Methyltransferase</keyword>
<sequence length="119" mass="13415">MKEKRAIALFSGGLDSILACRLMAEQGVDVRAVTFVSPFFGYDLLARQAEHCREIKQKYGINLTLVEISTAYMTMLRNPAHGYGKHFNPCLDCKIFMMTRAREMMAELEASFIISGEVV</sequence>
<organism evidence="4">
    <name type="scientific">hydrothermal vent metagenome</name>
    <dbReference type="NCBI Taxonomy" id="652676"/>
    <lineage>
        <taxon>unclassified sequences</taxon>
        <taxon>metagenomes</taxon>
        <taxon>ecological metagenomes</taxon>
    </lineage>
</organism>
<dbReference type="Pfam" id="PF02568">
    <property type="entry name" value="ThiI"/>
    <property type="match status" value="1"/>
</dbReference>
<protein>
    <submittedName>
        <fullName evidence="4">tRNA (5-methylaminomethyl-2-thiouridylate)-methyltransferase</fullName>
        <ecNumber evidence="4">2.1.1.61</ecNumber>
    </submittedName>
</protein>
<evidence type="ECO:0000313" key="4">
    <source>
        <dbReference type="EMBL" id="VAW39943.1"/>
    </source>
</evidence>
<evidence type="ECO:0000256" key="1">
    <source>
        <dbReference type="ARBA" id="ARBA00022741"/>
    </source>
</evidence>
<dbReference type="GO" id="GO:0004808">
    <property type="term" value="F:tRNA (5-methylaminomethyl-2-thiouridylate)(34)-methyltransferase activity"/>
    <property type="evidence" value="ECO:0007669"/>
    <property type="project" value="UniProtKB-EC"/>
</dbReference>
<dbReference type="PANTHER" id="PTHR43169">
    <property type="entry name" value="EXSB FAMILY PROTEIN"/>
    <property type="match status" value="1"/>
</dbReference>
<evidence type="ECO:0000256" key="2">
    <source>
        <dbReference type="ARBA" id="ARBA00022840"/>
    </source>
</evidence>